<evidence type="ECO:0000313" key="3">
    <source>
        <dbReference type="Proteomes" id="UP000634136"/>
    </source>
</evidence>
<gene>
    <name evidence="2" type="ORF">G2W53_014724</name>
</gene>
<organism evidence="2 3">
    <name type="scientific">Senna tora</name>
    <dbReference type="NCBI Taxonomy" id="362788"/>
    <lineage>
        <taxon>Eukaryota</taxon>
        <taxon>Viridiplantae</taxon>
        <taxon>Streptophyta</taxon>
        <taxon>Embryophyta</taxon>
        <taxon>Tracheophyta</taxon>
        <taxon>Spermatophyta</taxon>
        <taxon>Magnoliopsida</taxon>
        <taxon>eudicotyledons</taxon>
        <taxon>Gunneridae</taxon>
        <taxon>Pentapetalae</taxon>
        <taxon>rosids</taxon>
        <taxon>fabids</taxon>
        <taxon>Fabales</taxon>
        <taxon>Fabaceae</taxon>
        <taxon>Caesalpinioideae</taxon>
        <taxon>Cassia clade</taxon>
        <taxon>Senna</taxon>
    </lineage>
</organism>
<comment type="caution">
    <text evidence="2">The sequence shown here is derived from an EMBL/GenBank/DDBJ whole genome shotgun (WGS) entry which is preliminary data.</text>
</comment>
<evidence type="ECO:0000313" key="2">
    <source>
        <dbReference type="EMBL" id="KAF7832391.1"/>
    </source>
</evidence>
<dbReference type="AlphaFoldDB" id="A0A835C338"/>
<reference evidence="2" key="1">
    <citation type="submission" date="2020-09" db="EMBL/GenBank/DDBJ databases">
        <title>Genome-Enabled Discovery of Anthraquinone Biosynthesis in Senna tora.</title>
        <authorList>
            <person name="Kang S.-H."/>
            <person name="Pandey R.P."/>
            <person name="Lee C.-M."/>
            <person name="Sim J.-S."/>
            <person name="Jeong J.-T."/>
            <person name="Choi B.-S."/>
            <person name="Jung M."/>
            <person name="Ginzburg D."/>
            <person name="Zhao K."/>
            <person name="Won S.Y."/>
            <person name="Oh T.-J."/>
            <person name="Yu Y."/>
            <person name="Kim N.-H."/>
            <person name="Lee O.R."/>
            <person name="Lee T.-H."/>
            <person name="Bashyal P."/>
            <person name="Kim T.-S."/>
            <person name="Lee W.-H."/>
            <person name="Kawkins C."/>
            <person name="Kim C.-K."/>
            <person name="Kim J.S."/>
            <person name="Ahn B.O."/>
            <person name="Rhee S.Y."/>
            <person name="Sohng J.K."/>
        </authorList>
    </citation>
    <scope>NUCLEOTIDE SEQUENCE</scope>
    <source>
        <tissue evidence="2">Leaf</tissue>
    </source>
</reference>
<dbReference type="Proteomes" id="UP000634136">
    <property type="component" value="Unassembled WGS sequence"/>
</dbReference>
<feature type="region of interest" description="Disordered" evidence="1">
    <location>
        <begin position="139"/>
        <end position="161"/>
    </location>
</feature>
<keyword evidence="3" id="KW-1185">Reference proteome</keyword>
<evidence type="ECO:0000256" key="1">
    <source>
        <dbReference type="SAM" id="MobiDB-lite"/>
    </source>
</evidence>
<proteinExistence type="predicted"/>
<protein>
    <submittedName>
        <fullName evidence="2">Vignain</fullName>
    </submittedName>
</protein>
<feature type="compositionally biased region" description="Basic and acidic residues" evidence="1">
    <location>
        <begin position="139"/>
        <end position="153"/>
    </location>
</feature>
<sequence length="175" mass="20105">MEYAFEFIKQNGGLTTEDTITLRKLESASSRMRWQSPLMDTGMFHPTMPYQNIQTPPLQFFFKFPVLPKQHTIDLNALITQSLNLKNTQLKSIFCIKARHRKPKAKIKNGGTNSTTVTKTNHAHVVKTKTSIMKNLPTVERRKPQSEMTRGDEQAQPPRVGTNRRMKTGVFLSRF</sequence>
<dbReference type="EMBL" id="JAAIUW010000005">
    <property type="protein sequence ID" value="KAF7832391.1"/>
    <property type="molecule type" value="Genomic_DNA"/>
</dbReference>
<name>A0A835C338_9FABA</name>
<accession>A0A835C338</accession>